<dbReference type="AlphaFoldDB" id="A0A9Q3EP82"/>
<sequence length="147" mass="16006">MSQPRAITPPMGVCGNHSLTSFYVQLAISSFLWPIGPYWCFMAFGTHLLSLANHGLRPYPALIGLFGRSSTSPTARPIPSFWALGVHMDFQGPLAPLATTRAFGKTHLIMGFLGHLDPLRPLWCAGCGLRPMVHGTLRPLLAQIRGV</sequence>
<reference evidence="1" key="1">
    <citation type="submission" date="2021-03" db="EMBL/GenBank/DDBJ databases">
        <title>Draft genome sequence of rust myrtle Austropuccinia psidii MF-1, a brazilian biotype.</title>
        <authorList>
            <person name="Quecine M.C."/>
            <person name="Pachon D.M.R."/>
            <person name="Bonatelli M.L."/>
            <person name="Correr F.H."/>
            <person name="Franceschini L.M."/>
            <person name="Leite T.F."/>
            <person name="Margarido G.R.A."/>
            <person name="Almeida C.A."/>
            <person name="Ferrarezi J.A."/>
            <person name="Labate C.A."/>
        </authorList>
    </citation>
    <scope>NUCLEOTIDE SEQUENCE</scope>
    <source>
        <strain evidence="1">MF-1</strain>
    </source>
</reference>
<organism evidence="1 2">
    <name type="scientific">Austropuccinia psidii MF-1</name>
    <dbReference type="NCBI Taxonomy" id="1389203"/>
    <lineage>
        <taxon>Eukaryota</taxon>
        <taxon>Fungi</taxon>
        <taxon>Dikarya</taxon>
        <taxon>Basidiomycota</taxon>
        <taxon>Pucciniomycotina</taxon>
        <taxon>Pucciniomycetes</taxon>
        <taxon>Pucciniales</taxon>
        <taxon>Sphaerophragmiaceae</taxon>
        <taxon>Austropuccinia</taxon>
    </lineage>
</organism>
<evidence type="ECO:0000313" key="1">
    <source>
        <dbReference type="EMBL" id="MBW0525453.1"/>
    </source>
</evidence>
<protein>
    <submittedName>
        <fullName evidence="1">Uncharacterized protein</fullName>
    </submittedName>
</protein>
<dbReference type="Proteomes" id="UP000765509">
    <property type="component" value="Unassembled WGS sequence"/>
</dbReference>
<accession>A0A9Q3EP82</accession>
<name>A0A9Q3EP82_9BASI</name>
<keyword evidence="2" id="KW-1185">Reference proteome</keyword>
<comment type="caution">
    <text evidence="1">The sequence shown here is derived from an EMBL/GenBank/DDBJ whole genome shotgun (WGS) entry which is preliminary data.</text>
</comment>
<dbReference type="EMBL" id="AVOT02031821">
    <property type="protein sequence ID" value="MBW0525453.1"/>
    <property type="molecule type" value="Genomic_DNA"/>
</dbReference>
<gene>
    <name evidence="1" type="ORF">O181_065168</name>
</gene>
<proteinExistence type="predicted"/>
<evidence type="ECO:0000313" key="2">
    <source>
        <dbReference type="Proteomes" id="UP000765509"/>
    </source>
</evidence>